<keyword evidence="1" id="KW-0812">Transmembrane</keyword>
<comment type="caution">
    <text evidence="2">The sequence shown here is derived from an EMBL/GenBank/DDBJ whole genome shotgun (WGS) entry which is preliminary data.</text>
</comment>
<keyword evidence="1" id="KW-0472">Membrane</keyword>
<evidence type="ECO:0000313" key="2">
    <source>
        <dbReference type="EMBL" id="MCC3296832.1"/>
    </source>
</evidence>
<gene>
    <name evidence="2" type="ORF">LJ757_03305</name>
</gene>
<evidence type="ECO:0000256" key="1">
    <source>
        <dbReference type="SAM" id="Phobius"/>
    </source>
</evidence>
<dbReference type="EMBL" id="JAJFZV010000002">
    <property type="protein sequence ID" value="MCC3296832.1"/>
    <property type="molecule type" value="Genomic_DNA"/>
</dbReference>
<keyword evidence="3" id="KW-1185">Reference proteome</keyword>
<dbReference type="AlphaFoldDB" id="A0A9X1SBU9"/>
<evidence type="ECO:0000313" key="3">
    <source>
        <dbReference type="Proteomes" id="UP001139158"/>
    </source>
</evidence>
<sequence length="165" mass="17579">MATLTVWKFPDADAAERATQTLASLQSQNLITVQDEAIVTWPRDKKKPRTIQEHNTVGAGALGGGFWGLLFGLIFFIPLIGAAVGAAIGALSGSMVDVGIDDNFIKQIRQEVTPGTSALFILSSDAVEDRVLDAFKDSFPGATLIATNLSKDQEANLRKAFAEAD</sequence>
<reference evidence="2" key="1">
    <citation type="submission" date="2021-10" db="EMBL/GenBank/DDBJ databases">
        <title>Novel species in genus Arthrobacter.</title>
        <authorList>
            <person name="Liu Y."/>
        </authorList>
    </citation>
    <scope>NUCLEOTIDE SEQUENCE</scope>
    <source>
        <strain evidence="2">Zg-Y453</strain>
    </source>
</reference>
<dbReference type="Pfam" id="PF06897">
    <property type="entry name" value="DUF1269"/>
    <property type="match status" value="1"/>
</dbReference>
<dbReference type="InterPro" id="IPR009200">
    <property type="entry name" value="DUF1269_membrane"/>
</dbReference>
<name>A0A9X1SBU9_9MICC</name>
<keyword evidence="1" id="KW-1133">Transmembrane helix</keyword>
<dbReference type="RefSeq" id="WP_227894594.1">
    <property type="nucleotide sequence ID" value="NZ_CP099466.1"/>
</dbReference>
<dbReference type="Proteomes" id="UP001139158">
    <property type="component" value="Unassembled WGS sequence"/>
</dbReference>
<accession>A0A9X1SBU9</accession>
<protein>
    <submittedName>
        <fullName evidence="2">DUF1269 domain-containing protein</fullName>
    </submittedName>
</protein>
<feature type="transmembrane region" description="Helical" evidence="1">
    <location>
        <begin position="66"/>
        <end position="91"/>
    </location>
</feature>
<proteinExistence type="predicted"/>
<organism evidence="2 3">
    <name type="scientific">Arthrobacter caoxuetaonis</name>
    <dbReference type="NCBI Taxonomy" id="2886935"/>
    <lineage>
        <taxon>Bacteria</taxon>
        <taxon>Bacillati</taxon>
        <taxon>Actinomycetota</taxon>
        <taxon>Actinomycetes</taxon>
        <taxon>Micrococcales</taxon>
        <taxon>Micrococcaceae</taxon>
        <taxon>Arthrobacter</taxon>
    </lineage>
</organism>